<dbReference type="OrthoDB" id="9794183at2"/>
<evidence type="ECO:0000259" key="1">
    <source>
        <dbReference type="Pfam" id="PF07883"/>
    </source>
</evidence>
<dbReference type="InterPro" id="IPR053146">
    <property type="entry name" value="QDO-like"/>
</dbReference>
<dbReference type="PANTHER" id="PTHR36440:SF1">
    <property type="entry name" value="PUTATIVE (AFU_ORTHOLOGUE AFUA_8G07350)-RELATED"/>
    <property type="match status" value="1"/>
</dbReference>
<dbReference type="Proteomes" id="UP000027982">
    <property type="component" value="Chromosome"/>
</dbReference>
<feature type="domain" description="Cupin type-2" evidence="1">
    <location>
        <begin position="28"/>
        <end position="91"/>
    </location>
</feature>
<sequence>MLKIPLAGDFVGASDSDFVIAEWTQDGPEWVAPLHYHRNCDEAWYVLEGVLSFLVGEDETLVPAGSAILVPKGTVHSYRNAGEVPARYLLVMTSKTHQLIDAIHSSSDRSPEGMAAVFERFDAVLLGWPRQTKV</sequence>
<dbReference type="InterPro" id="IPR011051">
    <property type="entry name" value="RmlC_Cupin_sf"/>
</dbReference>
<evidence type="ECO:0000313" key="3">
    <source>
        <dbReference type="Proteomes" id="UP000027982"/>
    </source>
</evidence>
<dbReference type="PANTHER" id="PTHR36440">
    <property type="entry name" value="PUTATIVE (AFU_ORTHOLOGUE AFUA_8G07350)-RELATED"/>
    <property type="match status" value="1"/>
</dbReference>
<dbReference type="InterPro" id="IPR013096">
    <property type="entry name" value="Cupin_2"/>
</dbReference>
<dbReference type="eggNOG" id="COG0662">
    <property type="taxonomic scope" value="Bacteria"/>
</dbReference>
<accession>A0A068NM49</accession>
<dbReference type="AlphaFoldDB" id="A0A068NM49"/>
<proteinExistence type="predicted"/>
<dbReference type="Gene3D" id="2.60.120.10">
    <property type="entry name" value="Jelly Rolls"/>
    <property type="match status" value="1"/>
</dbReference>
<protein>
    <submittedName>
        <fullName evidence="2">Cupin</fullName>
    </submittedName>
</protein>
<name>A0A068NM49_FIMGI</name>
<dbReference type="Pfam" id="PF07883">
    <property type="entry name" value="Cupin_2"/>
    <property type="match status" value="1"/>
</dbReference>
<organism evidence="2 3">
    <name type="scientific">Fimbriimonas ginsengisoli Gsoil 348</name>
    <dbReference type="NCBI Taxonomy" id="661478"/>
    <lineage>
        <taxon>Bacteria</taxon>
        <taxon>Bacillati</taxon>
        <taxon>Armatimonadota</taxon>
        <taxon>Fimbriimonadia</taxon>
        <taxon>Fimbriimonadales</taxon>
        <taxon>Fimbriimonadaceae</taxon>
        <taxon>Fimbriimonas</taxon>
    </lineage>
</organism>
<keyword evidence="3" id="KW-1185">Reference proteome</keyword>
<dbReference type="EMBL" id="CP007139">
    <property type="protein sequence ID" value="AIE84497.1"/>
    <property type="molecule type" value="Genomic_DNA"/>
</dbReference>
<reference evidence="2 3" key="1">
    <citation type="journal article" date="2014" name="PLoS ONE">
        <title>The first complete genome sequence of the class fimbriimonadia in the phylum armatimonadetes.</title>
        <authorList>
            <person name="Hu Z.Y."/>
            <person name="Wang Y.Z."/>
            <person name="Im W.T."/>
            <person name="Wang S.Y."/>
            <person name="Zhao G.P."/>
            <person name="Zheng H.J."/>
            <person name="Quan Z.X."/>
        </authorList>
    </citation>
    <scope>NUCLEOTIDE SEQUENCE [LARGE SCALE GENOMIC DNA]</scope>
    <source>
        <strain evidence="2">Gsoil 348</strain>
    </source>
</reference>
<dbReference type="KEGG" id="fgi:OP10G_1129"/>
<dbReference type="HOGENOM" id="CLU_2106582_0_0_0"/>
<dbReference type="SUPFAM" id="SSF51182">
    <property type="entry name" value="RmlC-like cupins"/>
    <property type="match status" value="1"/>
</dbReference>
<evidence type="ECO:0000313" key="2">
    <source>
        <dbReference type="EMBL" id="AIE84497.1"/>
    </source>
</evidence>
<dbReference type="RefSeq" id="WP_025226872.1">
    <property type="nucleotide sequence ID" value="NZ_CP007139.1"/>
</dbReference>
<dbReference type="STRING" id="661478.OP10G_1129"/>
<gene>
    <name evidence="2" type="ORF">OP10G_1129</name>
</gene>
<dbReference type="InterPro" id="IPR014710">
    <property type="entry name" value="RmlC-like_jellyroll"/>
</dbReference>